<gene>
    <name evidence="2" type="ORF">CLV37_109263</name>
</gene>
<reference evidence="2 3" key="1">
    <citation type="submission" date="2018-03" db="EMBL/GenBank/DDBJ databases">
        <title>Genomic Encyclopedia of Archaeal and Bacterial Type Strains, Phase II (KMG-II): from individual species to whole genera.</title>
        <authorList>
            <person name="Goeker M."/>
        </authorList>
    </citation>
    <scope>NUCLEOTIDE SEQUENCE [LARGE SCALE GENOMIC DNA]</scope>
    <source>
        <strain evidence="2 3">DSM 19711</strain>
    </source>
</reference>
<dbReference type="EMBL" id="PVZF01000009">
    <property type="protein sequence ID" value="PRY13071.1"/>
    <property type="molecule type" value="Genomic_DNA"/>
</dbReference>
<name>A0A2T0R1D9_9ACTN</name>
<dbReference type="InterPro" id="IPR002509">
    <property type="entry name" value="NODB_dom"/>
</dbReference>
<dbReference type="PROSITE" id="PS51677">
    <property type="entry name" value="NODB"/>
    <property type="match status" value="1"/>
</dbReference>
<dbReference type="OrthoDB" id="9784220at2"/>
<sequence>MSDADNPPWAWPEPVWRGVVEEVRAGRSLKPASWPGGAPAAFALSFDADHETPALRDGNTSPGVLAAGEFGSRVAVPRILDLLARHEVPASFYVPAVSALLHPDDIRRFVAEGHEVGAHGWIHERNSLLAEADERDLVLRSLDTLERLAGRRPTGIRTPSWDFSPATLRILVEAGLRYDSSLMADDVPYELLSHGEPSGLVELPVEWVRDDAVYFGMARYSGLRPYTDPETVARIWRRELDGAVADGGVFQLTLHPSVSGHRSRSWIVEELLAAGRDAGVWFATHEQVVDHVLAVAP</sequence>
<dbReference type="PANTHER" id="PTHR47561">
    <property type="entry name" value="POLYSACCHARIDE DEACETYLASE FAMILY PROTEIN (AFU_ORTHOLOGUE AFUA_6G05030)"/>
    <property type="match status" value="1"/>
</dbReference>
<dbReference type="AlphaFoldDB" id="A0A2T0R1D9"/>
<evidence type="ECO:0000313" key="2">
    <source>
        <dbReference type="EMBL" id="PRY13071.1"/>
    </source>
</evidence>
<evidence type="ECO:0000313" key="3">
    <source>
        <dbReference type="Proteomes" id="UP000238083"/>
    </source>
</evidence>
<accession>A0A2T0R1D9</accession>
<dbReference type="InterPro" id="IPR011330">
    <property type="entry name" value="Glyco_hydro/deAcase_b/a-brl"/>
</dbReference>
<dbReference type="PANTHER" id="PTHR47561:SF1">
    <property type="entry name" value="POLYSACCHARIDE DEACETYLASE FAMILY PROTEIN (AFU_ORTHOLOGUE AFUA_6G05030)"/>
    <property type="match status" value="1"/>
</dbReference>
<dbReference type="Pfam" id="PF01522">
    <property type="entry name" value="Polysacc_deac_1"/>
    <property type="match status" value="1"/>
</dbReference>
<keyword evidence="3" id="KW-1185">Reference proteome</keyword>
<protein>
    <submittedName>
        <fullName evidence="2">Polysaccharide deacetylase</fullName>
    </submittedName>
</protein>
<proteinExistence type="predicted"/>
<feature type="domain" description="NodB homology" evidence="1">
    <location>
        <begin position="62"/>
        <end position="283"/>
    </location>
</feature>
<dbReference type="SUPFAM" id="SSF88713">
    <property type="entry name" value="Glycoside hydrolase/deacetylase"/>
    <property type="match status" value="1"/>
</dbReference>
<dbReference type="InterPro" id="IPR037950">
    <property type="entry name" value="PgdA-like"/>
</dbReference>
<dbReference type="GO" id="GO:0005975">
    <property type="term" value="P:carbohydrate metabolic process"/>
    <property type="evidence" value="ECO:0007669"/>
    <property type="project" value="InterPro"/>
</dbReference>
<dbReference type="CDD" id="cd10938">
    <property type="entry name" value="CE4_HpPgdA_like"/>
    <property type="match status" value="1"/>
</dbReference>
<dbReference type="Gene3D" id="3.20.20.370">
    <property type="entry name" value="Glycoside hydrolase/deacetylase"/>
    <property type="match status" value="1"/>
</dbReference>
<comment type="caution">
    <text evidence="2">The sequence shown here is derived from an EMBL/GenBank/DDBJ whole genome shotgun (WGS) entry which is preliminary data.</text>
</comment>
<dbReference type="Proteomes" id="UP000238083">
    <property type="component" value="Unassembled WGS sequence"/>
</dbReference>
<dbReference type="GO" id="GO:0016810">
    <property type="term" value="F:hydrolase activity, acting on carbon-nitrogen (but not peptide) bonds"/>
    <property type="evidence" value="ECO:0007669"/>
    <property type="project" value="InterPro"/>
</dbReference>
<dbReference type="RefSeq" id="WP_106213051.1">
    <property type="nucleotide sequence ID" value="NZ_PVZF01000009.1"/>
</dbReference>
<evidence type="ECO:0000259" key="1">
    <source>
        <dbReference type="PROSITE" id="PS51677"/>
    </source>
</evidence>
<organism evidence="2 3">
    <name type="scientific">Kineococcus rhizosphaerae</name>
    <dbReference type="NCBI Taxonomy" id="559628"/>
    <lineage>
        <taxon>Bacteria</taxon>
        <taxon>Bacillati</taxon>
        <taxon>Actinomycetota</taxon>
        <taxon>Actinomycetes</taxon>
        <taxon>Kineosporiales</taxon>
        <taxon>Kineosporiaceae</taxon>
        <taxon>Kineococcus</taxon>
    </lineage>
</organism>